<name>A0ABT4I502_9ACTO</name>
<gene>
    <name evidence="1" type="ORF">OHJ16_01940</name>
</gene>
<proteinExistence type="predicted"/>
<sequence length="89" mass="9708">MDLDAAWDIVERAPAEHVPALAAALRGAGGHRAPERDGRPRAAGRLPADFVASLRRHDGQDNPTRFLDLIDHYTLLGVEDGDGIWLDDD</sequence>
<accession>A0ABT4I502</accession>
<dbReference type="Proteomes" id="UP001072034">
    <property type="component" value="Unassembled WGS sequence"/>
</dbReference>
<dbReference type="EMBL" id="JAPTMY010000003">
    <property type="protein sequence ID" value="MCZ0856814.1"/>
    <property type="molecule type" value="Genomic_DNA"/>
</dbReference>
<organism evidence="1 2">
    <name type="scientific">Actinomyces israelii</name>
    <dbReference type="NCBI Taxonomy" id="1659"/>
    <lineage>
        <taxon>Bacteria</taxon>
        <taxon>Bacillati</taxon>
        <taxon>Actinomycetota</taxon>
        <taxon>Actinomycetes</taxon>
        <taxon>Actinomycetales</taxon>
        <taxon>Actinomycetaceae</taxon>
        <taxon>Actinomyces</taxon>
    </lineage>
</organism>
<reference evidence="1" key="1">
    <citation type="submission" date="2022-10" db="EMBL/GenBank/DDBJ databases">
        <title>Genome sequence of Actinomyces israelii ATCC 10048.</title>
        <authorList>
            <person name="Watt R.M."/>
            <person name="Tong W.M."/>
        </authorList>
    </citation>
    <scope>NUCLEOTIDE SEQUENCE</scope>
    <source>
        <strain evidence="1">ATCC 10048</strain>
    </source>
</reference>
<keyword evidence="2" id="KW-1185">Reference proteome</keyword>
<dbReference type="RefSeq" id="WP_268916519.1">
    <property type="nucleotide sequence ID" value="NZ_JAPTMY010000003.1"/>
</dbReference>
<comment type="caution">
    <text evidence="1">The sequence shown here is derived from an EMBL/GenBank/DDBJ whole genome shotgun (WGS) entry which is preliminary data.</text>
</comment>
<evidence type="ECO:0000313" key="1">
    <source>
        <dbReference type="EMBL" id="MCZ0856814.1"/>
    </source>
</evidence>
<evidence type="ECO:0000313" key="2">
    <source>
        <dbReference type="Proteomes" id="UP001072034"/>
    </source>
</evidence>
<protein>
    <submittedName>
        <fullName evidence="1">Uncharacterized protein</fullName>
    </submittedName>
</protein>